<dbReference type="Pfam" id="PF00171">
    <property type="entry name" value="Aldedh"/>
    <property type="match status" value="1"/>
</dbReference>
<dbReference type="InterPro" id="IPR029510">
    <property type="entry name" value="Ald_DH_CS_GLU"/>
</dbReference>
<evidence type="ECO:0000313" key="7">
    <source>
        <dbReference type="Proteomes" id="UP000481421"/>
    </source>
</evidence>
<dbReference type="SUPFAM" id="SSF53720">
    <property type="entry name" value="ALDH-like"/>
    <property type="match status" value="1"/>
</dbReference>
<dbReference type="Gene3D" id="3.40.605.10">
    <property type="entry name" value="Aldehyde Dehydrogenase, Chain A, domain 1"/>
    <property type="match status" value="1"/>
</dbReference>
<dbReference type="InterPro" id="IPR015590">
    <property type="entry name" value="Aldehyde_DH_dom"/>
</dbReference>
<evidence type="ECO:0000256" key="2">
    <source>
        <dbReference type="ARBA" id="ARBA00023002"/>
    </source>
</evidence>
<dbReference type="PROSITE" id="PS00687">
    <property type="entry name" value="ALDEHYDE_DEHYDR_GLU"/>
    <property type="match status" value="1"/>
</dbReference>
<dbReference type="PROSITE" id="PS00070">
    <property type="entry name" value="ALDEHYDE_DEHYDR_CYS"/>
    <property type="match status" value="1"/>
</dbReference>
<keyword evidence="7" id="KW-1185">Reference proteome</keyword>
<feature type="active site" evidence="3">
    <location>
        <position position="231"/>
    </location>
</feature>
<dbReference type="InterPro" id="IPR016162">
    <property type="entry name" value="Ald_DH_N"/>
</dbReference>
<dbReference type="GO" id="GO:0016620">
    <property type="term" value="F:oxidoreductase activity, acting on the aldehyde or oxo group of donors, NAD or NADP as acceptor"/>
    <property type="evidence" value="ECO:0007669"/>
    <property type="project" value="InterPro"/>
</dbReference>
<dbReference type="InterPro" id="IPR016163">
    <property type="entry name" value="Ald_DH_C"/>
</dbReference>
<comment type="caution">
    <text evidence="6">The sequence shown here is derived from an EMBL/GenBank/DDBJ whole genome shotgun (WGS) entry which is preliminary data.</text>
</comment>
<reference evidence="6 7" key="1">
    <citation type="submission" date="2020-02" db="EMBL/GenBank/DDBJ databases">
        <title>Rhodobacter algicola sp. nov., isolated from microalga culture.</title>
        <authorList>
            <person name="Park C.-Y."/>
        </authorList>
    </citation>
    <scope>NUCLEOTIDE SEQUENCE [LARGE SCALE GENOMIC DNA]</scope>
    <source>
        <strain evidence="6 7">ETT8</strain>
    </source>
</reference>
<evidence type="ECO:0000259" key="5">
    <source>
        <dbReference type="Pfam" id="PF00171"/>
    </source>
</evidence>
<sequence length="464" mass="49898">MNAIIQCVSPVDGSVHVERTAMSLEQGRESFARAKAAQAGWETIPLAERTAMLGRAVDYFVAHQDAIALEISWQMGRPVSQAVGEIRGLEERARYMLGIARQALAQDELPLNGLALRTIRREALGTVLVIAPWNFPLLTATNAIFPALAAGNAVILKHSAQTLLCGERFAAAFAAAGMPEGVFQLLMTTNGDTTRLIGEAHHDHAVFTGSVEVGRDLQKANAGSFSGIDLELGGKDPAYVRADANVAFAAEQIVDGAFFNSGQSCCGIERVYVHKAVYEDFVAKVVAIVRAYRLGNPTDPNVTLGPVVSTKAADFVRGQITDAVAQGARALIAPADFPASKEGTPYLAPQVLVDVTHGMRVMTEESFGPVVGIMAVDSDDEAVRLMNESRYGLTTSIWTRDLAVAETISRRMETGTCFANRCDYLDPGLAWTGVKDTGRGCSLSTHAYAHLTRLKSYHFRTQPD</sequence>
<dbReference type="CDD" id="cd07102">
    <property type="entry name" value="ALDH_EDX86601"/>
    <property type="match status" value="1"/>
</dbReference>
<dbReference type="Gene3D" id="3.40.309.10">
    <property type="entry name" value="Aldehyde Dehydrogenase, Chain A, domain 2"/>
    <property type="match status" value="1"/>
</dbReference>
<accession>A0A6B3RUH9</accession>
<dbReference type="EMBL" id="JAAIKE010000011">
    <property type="protein sequence ID" value="NEX48448.1"/>
    <property type="molecule type" value="Genomic_DNA"/>
</dbReference>
<evidence type="ECO:0000313" key="6">
    <source>
        <dbReference type="EMBL" id="NEX48448.1"/>
    </source>
</evidence>
<proteinExistence type="inferred from homology"/>
<dbReference type="AlphaFoldDB" id="A0A6B3RUH9"/>
<gene>
    <name evidence="6" type="ORF">G3572_19760</name>
</gene>
<dbReference type="Proteomes" id="UP000481421">
    <property type="component" value="Unassembled WGS sequence"/>
</dbReference>
<evidence type="ECO:0000256" key="4">
    <source>
        <dbReference type="RuleBase" id="RU003345"/>
    </source>
</evidence>
<dbReference type="FunFam" id="3.40.309.10:FF:000009">
    <property type="entry name" value="Aldehyde dehydrogenase A"/>
    <property type="match status" value="1"/>
</dbReference>
<dbReference type="PANTHER" id="PTHR11699">
    <property type="entry name" value="ALDEHYDE DEHYDROGENASE-RELATED"/>
    <property type="match status" value="1"/>
</dbReference>
<protein>
    <submittedName>
        <fullName evidence="6">Aldehyde dehydrogenase family protein</fullName>
    </submittedName>
</protein>
<dbReference type="InterPro" id="IPR016160">
    <property type="entry name" value="Ald_DH_CS_CYS"/>
</dbReference>
<evidence type="ECO:0000256" key="3">
    <source>
        <dbReference type="PROSITE-ProRule" id="PRU10007"/>
    </source>
</evidence>
<name>A0A6B3RUH9_9RHOB</name>
<keyword evidence="2 4" id="KW-0560">Oxidoreductase</keyword>
<evidence type="ECO:0000256" key="1">
    <source>
        <dbReference type="ARBA" id="ARBA00009986"/>
    </source>
</evidence>
<feature type="domain" description="Aldehyde dehydrogenase" evidence="5">
    <location>
        <begin position="5"/>
        <end position="456"/>
    </location>
</feature>
<comment type="similarity">
    <text evidence="1 4">Belongs to the aldehyde dehydrogenase family.</text>
</comment>
<dbReference type="InterPro" id="IPR016161">
    <property type="entry name" value="Ald_DH/histidinol_DH"/>
</dbReference>
<organism evidence="6 7">
    <name type="scientific">Pseudotabrizicola algicola</name>
    <dbReference type="NCBI Taxonomy" id="2709381"/>
    <lineage>
        <taxon>Bacteria</taxon>
        <taxon>Pseudomonadati</taxon>
        <taxon>Pseudomonadota</taxon>
        <taxon>Alphaproteobacteria</taxon>
        <taxon>Rhodobacterales</taxon>
        <taxon>Paracoccaceae</taxon>
        <taxon>Pseudotabrizicola</taxon>
    </lineage>
</organism>
<dbReference type="RefSeq" id="WP_164615119.1">
    <property type="nucleotide sequence ID" value="NZ_JAAIKE010000011.1"/>
</dbReference>